<dbReference type="Gene3D" id="3.30.2350.10">
    <property type="entry name" value="Pseudouridine synthase"/>
    <property type="match status" value="1"/>
</dbReference>
<dbReference type="InterPro" id="IPR050188">
    <property type="entry name" value="RluA_PseudoU_synthase"/>
</dbReference>
<dbReference type="STRING" id="1763538.LPB68_06625"/>
<protein>
    <recommendedName>
        <fullName evidence="4">Pseudouridine synthase</fullName>
        <ecNumber evidence="4">5.4.99.-</ecNumber>
    </recommendedName>
</protein>
<dbReference type="Proteomes" id="UP000077134">
    <property type="component" value="Unassembled WGS sequence"/>
</dbReference>
<proteinExistence type="inferred from homology"/>
<dbReference type="GO" id="GO:0140098">
    <property type="term" value="F:catalytic activity, acting on RNA"/>
    <property type="evidence" value="ECO:0007669"/>
    <property type="project" value="UniProtKB-ARBA"/>
</dbReference>
<dbReference type="GO" id="GO:0000455">
    <property type="term" value="P:enzyme-directed rRNA pseudouridine synthesis"/>
    <property type="evidence" value="ECO:0007669"/>
    <property type="project" value="TreeGrafter"/>
</dbReference>
<dbReference type="Pfam" id="PF00849">
    <property type="entry name" value="PseudoU_synth_2"/>
    <property type="match status" value="1"/>
</dbReference>
<dbReference type="AlphaFoldDB" id="A0A167EE28"/>
<sequence>MSYQGSWSRRGEWLELIPGKVIRESDDRETATMTWLLNVVGMPEKLLRRLKHEKGIQWNGDKLRLAIFPSRPIGINSIWQELKVLYEDDFCLVIHKPAGMMIHPDGRAGEVTLDHIVAAHFESMGDNVAVRHIHRLDQHTSGPVLYAKNEWAQLNLDEDMRAKQIERKYVAFVEGKVDSSLTVIDLPIGKDRHHAQRRRVSPTGQSAITHVRVEERYKGSSLIKLELDTGRTHQIRVHLSHLGHPLLGDTLYGGSSSHIRRQALHGEQLCFSHPFTGDFIEINDDWPKDMVDLRLLLRAEVK</sequence>
<dbReference type="InterPro" id="IPR006145">
    <property type="entry name" value="PsdUridine_synth_RsuA/RluA"/>
</dbReference>
<dbReference type="EMBL" id="LSFN01000010">
    <property type="protein sequence ID" value="OAB75444.1"/>
    <property type="molecule type" value="Genomic_DNA"/>
</dbReference>
<evidence type="ECO:0000256" key="4">
    <source>
        <dbReference type="RuleBase" id="RU362028"/>
    </source>
</evidence>
<name>A0A167EE28_9BACL</name>
<dbReference type="InterPro" id="IPR020103">
    <property type="entry name" value="PsdUridine_synth_cat_dom_sf"/>
</dbReference>
<keyword evidence="4" id="KW-0413">Isomerase</keyword>
<dbReference type="PANTHER" id="PTHR21600">
    <property type="entry name" value="MITOCHONDRIAL RNA PSEUDOURIDINE SYNTHASE"/>
    <property type="match status" value="1"/>
</dbReference>
<dbReference type="SUPFAM" id="SSF55120">
    <property type="entry name" value="Pseudouridine synthase"/>
    <property type="match status" value="1"/>
</dbReference>
<evidence type="ECO:0000259" key="5">
    <source>
        <dbReference type="Pfam" id="PF00849"/>
    </source>
</evidence>
<dbReference type="PANTHER" id="PTHR21600:SF71">
    <property type="entry name" value="PSEUDOURIDINE SYNTHASE"/>
    <property type="match status" value="1"/>
</dbReference>
<evidence type="ECO:0000256" key="1">
    <source>
        <dbReference type="ARBA" id="ARBA00000073"/>
    </source>
</evidence>
<comment type="function">
    <text evidence="4">Responsible for synthesis of pseudouridine from uracil.</text>
</comment>
<evidence type="ECO:0000256" key="2">
    <source>
        <dbReference type="ARBA" id="ARBA00010876"/>
    </source>
</evidence>
<dbReference type="CDD" id="cd02869">
    <property type="entry name" value="PseudoU_synth_RluA_like"/>
    <property type="match status" value="1"/>
</dbReference>
<dbReference type="GO" id="GO:0009982">
    <property type="term" value="F:pseudouridine synthase activity"/>
    <property type="evidence" value="ECO:0007669"/>
    <property type="project" value="InterPro"/>
</dbReference>
<reference evidence="6 7" key="1">
    <citation type="submission" date="2016-02" db="EMBL/GenBank/DDBJ databases">
        <title>Paenibacillus sp. LPB0068, isolated from Crassostrea gigas.</title>
        <authorList>
            <person name="Shin S.-K."/>
            <person name="Yi H."/>
        </authorList>
    </citation>
    <scope>NUCLEOTIDE SEQUENCE [LARGE SCALE GENOMIC DNA]</scope>
    <source>
        <strain evidence="6 7">LPB0068</strain>
    </source>
</reference>
<comment type="similarity">
    <text evidence="2 4">Belongs to the pseudouridine synthase RluA family.</text>
</comment>
<evidence type="ECO:0000313" key="6">
    <source>
        <dbReference type="EMBL" id="OAB75444.1"/>
    </source>
</evidence>
<dbReference type="EC" id="5.4.99.-" evidence="4"/>
<comment type="caution">
    <text evidence="6">The sequence shown here is derived from an EMBL/GenBank/DDBJ whole genome shotgun (WGS) entry which is preliminary data.</text>
</comment>
<evidence type="ECO:0000256" key="3">
    <source>
        <dbReference type="PIRSR" id="PIRSR606225-1"/>
    </source>
</evidence>
<comment type="catalytic activity">
    <reaction evidence="1 4">
        <text>a uridine in RNA = a pseudouridine in RNA</text>
        <dbReference type="Rhea" id="RHEA:48348"/>
        <dbReference type="Rhea" id="RHEA-COMP:12068"/>
        <dbReference type="Rhea" id="RHEA-COMP:12069"/>
        <dbReference type="ChEBI" id="CHEBI:65314"/>
        <dbReference type="ChEBI" id="CHEBI:65315"/>
    </reaction>
</comment>
<dbReference type="GO" id="GO:0003723">
    <property type="term" value="F:RNA binding"/>
    <property type="evidence" value="ECO:0007669"/>
    <property type="project" value="InterPro"/>
</dbReference>
<feature type="active site" evidence="3">
    <location>
        <position position="137"/>
    </location>
</feature>
<dbReference type="InterPro" id="IPR006225">
    <property type="entry name" value="PsdUridine_synth_RluC/D"/>
</dbReference>
<dbReference type="RefSeq" id="WP_068657232.1">
    <property type="nucleotide sequence ID" value="NZ_CP017770.1"/>
</dbReference>
<feature type="domain" description="Pseudouridine synthase RsuA/RluA-like" evidence="5">
    <location>
        <begin position="92"/>
        <end position="241"/>
    </location>
</feature>
<gene>
    <name evidence="6" type="ORF">PNBC_08770</name>
</gene>
<dbReference type="OrthoDB" id="9773999at2"/>
<organism evidence="6 7">
    <name type="scientific">Paenibacillus crassostreae</name>
    <dbReference type="NCBI Taxonomy" id="1763538"/>
    <lineage>
        <taxon>Bacteria</taxon>
        <taxon>Bacillati</taxon>
        <taxon>Bacillota</taxon>
        <taxon>Bacilli</taxon>
        <taxon>Bacillales</taxon>
        <taxon>Paenibacillaceae</taxon>
        <taxon>Paenibacillus</taxon>
    </lineage>
</organism>
<keyword evidence="7" id="KW-1185">Reference proteome</keyword>
<accession>A0A167EE28</accession>
<evidence type="ECO:0000313" key="7">
    <source>
        <dbReference type="Proteomes" id="UP000077134"/>
    </source>
</evidence>
<dbReference type="NCBIfam" id="TIGR00005">
    <property type="entry name" value="rluA_subfam"/>
    <property type="match status" value="1"/>
</dbReference>
<dbReference type="KEGG" id="pcx:LPB68_06625"/>